<sequence>MGRNKSKPKHIAGGLYTHAVAALFTSSASVKTRSGRMHQVKERLARTPTPPPTHSQLRQLDDKMLGISTHDSSHDLTQPSGLDSVSGIVVEPRKKYLNSQAPLLTWIAYRDLYLEACMRLEGRGLQASDSATCAGCTDGLPTFRCRSCLSPRMLCQACMLSRHADQPLHCIEGWSDSLGFFQRVYLRDLGLRIQVGHPDGSMCALPKQAHKDFLVIDSSGHHPISLDFCGCNSTPHFEQLLSLSWWPATPLEPQTCFTFALLRLYHVVNLQGNTSATDFYRALEQLTDGRALDAPVDRLQSFMVAIREWRHIKMAKRAGRAYDPDGINGTIPGGFAIPCRACPRPNVNLPENWELAPANQTWLYRLIVAQDANFRLKNRLRSSDKRDPSLNPGFAYFVADDVYLAHLSKYITQEEISHCVGFAAIWLANKKARKGLRTTGVGSVSCARHEMFLPRGTGNLQAGERYCNMDYLFSSAVSKSGCKAILSTYDIGCQWGKKFLARQQDMPIDLRLPSDTKLTAKVPKFHLAAHITACQAPYSLNFTPGAARTDGKGVERNWSWLNRAAPSTSQMGPGARHDMLDDFCGFSNFRKTQQLGQTLLCRMVLAIPQAITHREAYLDFSASIRRKHEDQLLSWESMVLAWERDQANPCPYDMVANKVSLAELHQQLAEAEHHAVEAGLPSTSIGPSDFIMLGLAIEDTQYSLCVEAKKRELTPTQATSLQKRRTAVLKKTQQYKKLQPKFMPGISDISSRLPPATGDIRLTKNIPIHLPSSLPADVRESACIPELPALEEKFSNAHAHEALEDLRRQLRIRTLAYHHKGKTAHTQGSYTRARTLQNQVEEKICLAALLNLRGTGEWEKELKPLLAADIRAVNERELNETEHRQWEDALRLVSEEVPSDAAPTTQAPLLEVGEGHRLLSWIWINAAFGDAALEASGELHKSVRVEWVKGRAWACRWLEEVELLEEEMRRSLASTEWLAEWWEAQVCRRSLVEGPLLDGLRAYAHEQAYSERRLAASWADRWASVRARAATVRSSTSPALPSITVTVDLHDEGTVPRKRKMTTTTSIQVILPTLLATMAPLAFQ</sequence>
<dbReference type="InterPro" id="IPR040521">
    <property type="entry name" value="KDZ"/>
</dbReference>
<reference evidence="3" key="1">
    <citation type="submission" date="2024-06" db="EMBL/GenBank/DDBJ databases">
        <title>Multi-omics analyses provide insights into the biosynthesis of the anticancer antibiotic pleurotin in Hohenbuehelia grisea.</title>
        <authorList>
            <person name="Weaver J.A."/>
            <person name="Alberti F."/>
        </authorList>
    </citation>
    <scope>NUCLEOTIDE SEQUENCE [LARGE SCALE GENOMIC DNA]</scope>
    <source>
        <strain evidence="3">T-177</strain>
    </source>
</reference>
<organism evidence="2 3">
    <name type="scientific">Hohenbuehelia grisea</name>
    <dbReference type="NCBI Taxonomy" id="104357"/>
    <lineage>
        <taxon>Eukaryota</taxon>
        <taxon>Fungi</taxon>
        <taxon>Dikarya</taxon>
        <taxon>Basidiomycota</taxon>
        <taxon>Agaricomycotina</taxon>
        <taxon>Agaricomycetes</taxon>
        <taxon>Agaricomycetidae</taxon>
        <taxon>Agaricales</taxon>
        <taxon>Pleurotineae</taxon>
        <taxon>Pleurotaceae</taxon>
        <taxon>Hohenbuehelia</taxon>
    </lineage>
</organism>
<dbReference type="InterPro" id="IPR041457">
    <property type="entry name" value="CxC2_KDZ-assoc"/>
</dbReference>
<dbReference type="PANTHER" id="PTHR33096">
    <property type="entry name" value="CXC2 DOMAIN-CONTAINING PROTEIN"/>
    <property type="match status" value="1"/>
</dbReference>
<keyword evidence="3" id="KW-1185">Reference proteome</keyword>
<dbReference type="Pfam" id="PF18758">
    <property type="entry name" value="KDZ"/>
    <property type="match status" value="1"/>
</dbReference>
<dbReference type="EMBL" id="JASNQZ010000013">
    <property type="protein sequence ID" value="KAL0948665.1"/>
    <property type="molecule type" value="Genomic_DNA"/>
</dbReference>
<protein>
    <recommendedName>
        <fullName evidence="1">CxC2-like cysteine cluster KDZ transposase-associated domain-containing protein</fullName>
    </recommendedName>
</protein>
<accession>A0ABR3IZ68</accession>
<evidence type="ECO:0000313" key="3">
    <source>
        <dbReference type="Proteomes" id="UP001556367"/>
    </source>
</evidence>
<evidence type="ECO:0000313" key="2">
    <source>
        <dbReference type="EMBL" id="KAL0948665.1"/>
    </source>
</evidence>
<dbReference type="Proteomes" id="UP001556367">
    <property type="component" value="Unassembled WGS sequence"/>
</dbReference>
<dbReference type="Pfam" id="PF18803">
    <property type="entry name" value="CxC2"/>
    <property type="match status" value="1"/>
</dbReference>
<feature type="domain" description="CxC2-like cysteine cluster KDZ transposase-associated" evidence="1">
    <location>
        <begin position="186"/>
        <end position="289"/>
    </location>
</feature>
<dbReference type="PANTHER" id="PTHR33096:SF1">
    <property type="entry name" value="CXC1-LIKE CYSTEINE CLUSTER ASSOCIATED WITH KDZ TRANSPOSASES DOMAIN-CONTAINING PROTEIN"/>
    <property type="match status" value="1"/>
</dbReference>
<name>A0ABR3IZ68_9AGAR</name>
<evidence type="ECO:0000259" key="1">
    <source>
        <dbReference type="Pfam" id="PF18803"/>
    </source>
</evidence>
<proteinExistence type="predicted"/>
<comment type="caution">
    <text evidence="2">The sequence shown here is derived from an EMBL/GenBank/DDBJ whole genome shotgun (WGS) entry which is preliminary data.</text>
</comment>
<gene>
    <name evidence="2" type="ORF">HGRIS_010468</name>
</gene>